<evidence type="ECO:0000256" key="2">
    <source>
        <dbReference type="ARBA" id="ARBA00008316"/>
    </source>
</evidence>
<keyword evidence="5 7" id="KW-0238">DNA-binding</keyword>
<evidence type="ECO:0000256" key="4">
    <source>
        <dbReference type="ARBA" id="ARBA00023015"/>
    </source>
</evidence>
<dbReference type="Proteomes" id="UP001198242">
    <property type="component" value="Unassembled WGS sequence"/>
</dbReference>
<gene>
    <name evidence="7 11" type="primary">argR</name>
    <name evidence="11" type="ORF">LKE05_05055</name>
</gene>
<dbReference type="PANTHER" id="PTHR34471">
    <property type="entry name" value="ARGININE REPRESSOR"/>
    <property type="match status" value="1"/>
</dbReference>
<evidence type="ECO:0000256" key="1">
    <source>
        <dbReference type="ARBA" id="ARBA00004496"/>
    </source>
</evidence>
<comment type="function">
    <text evidence="7">Regulates arginine biosynthesis genes.</text>
</comment>
<keyword evidence="7" id="KW-0028">Amino-acid biosynthesis</keyword>
<evidence type="ECO:0000256" key="5">
    <source>
        <dbReference type="ARBA" id="ARBA00023125"/>
    </source>
</evidence>
<evidence type="ECO:0000313" key="12">
    <source>
        <dbReference type="Proteomes" id="UP001198242"/>
    </source>
</evidence>
<dbReference type="Gene3D" id="3.30.1360.40">
    <property type="match status" value="1"/>
</dbReference>
<dbReference type="GO" id="GO:0051259">
    <property type="term" value="P:protein complex oligomerization"/>
    <property type="evidence" value="ECO:0007669"/>
    <property type="project" value="InterPro"/>
</dbReference>
<proteinExistence type="inferred from homology"/>
<comment type="caution">
    <text evidence="11">The sequence shown here is derived from an EMBL/GenBank/DDBJ whole genome shotgun (WGS) entry which is preliminary data.</text>
</comment>
<dbReference type="EMBL" id="JAJEQM010000005">
    <property type="protein sequence ID" value="MCC2210158.1"/>
    <property type="molecule type" value="Genomic_DNA"/>
</dbReference>
<protein>
    <recommendedName>
        <fullName evidence="7 8">Arginine repressor</fullName>
    </recommendedName>
</protein>
<feature type="domain" description="Arginine repressor C-terminal" evidence="10">
    <location>
        <begin position="79"/>
        <end position="143"/>
    </location>
</feature>
<keyword evidence="4 7" id="KW-0805">Transcription regulation</keyword>
<dbReference type="PANTHER" id="PTHR34471:SF1">
    <property type="entry name" value="ARGININE REPRESSOR"/>
    <property type="match status" value="1"/>
</dbReference>
<dbReference type="GO" id="GO:0003700">
    <property type="term" value="F:DNA-binding transcription factor activity"/>
    <property type="evidence" value="ECO:0007669"/>
    <property type="project" value="UniProtKB-UniRule"/>
</dbReference>
<sequence length="148" mass="16423">MKYKRQGQILRIIHEKNIKTHEQLIGELNKCGYNVTQATVSRDIKELGLIKIPLPDGGSVYSSSKDIPEELDRRINMITDTVISVDYAMNNIVVKTYPGMASAVAASVDASMRNEFLGSIAGDDTLLIIARNEEKAAEIAEKLIQLFQ</sequence>
<reference evidence="11 12" key="1">
    <citation type="submission" date="2021-10" db="EMBL/GenBank/DDBJ databases">
        <title>Anaerobic single-cell dispensing facilitates the cultivation of human gut bacteria.</title>
        <authorList>
            <person name="Afrizal A."/>
        </authorList>
    </citation>
    <scope>NUCLEOTIDE SEQUENCE [LARGE SCALE GENOMIC DNA]</scope>
    <source>
        <strain evidence="11 12">CLA-AA-H232</strain>
    </source>
</reference>
<dbReference type="HAMAP" id="MF_00173">
    <property type="entry name" value="Arg_repressor"/>
    <property type="match status" value="1"/>
</dbReference>
<evidence type="ECO:0000259" key="10">
    <source>
        <dbReference type="Pfam" id="PF02863"/>
    </source>
</evidence>
<keyword evidence="3 7" id="KW-0963">Cytoplasm</keyword>
<keyword evidence="7" id="KW-0678">Repressor</keyword>
<evidence type="ECO:0000256" key="6">
    <source>
        <dbReference type="ARBA" id="ARBA00023163"/>
    </source>
</evidence>
<evidence type="ECO:0000256" key="8">
    <source>
        <dbReference type="NCBIfam" id="TIGR01529"/>
    </source>
</evidence>
<dbReference type="Gene3D" id="1.10.10.10">
    <property type="entry name" value="Winged helix-like DNA-binding domain superfamily/Winged helix DNA-binding domain"/>
    <property type="match status" value="1"/>
</dbReference>
<organism evidence="11 12">
    <name type="scientific">Hominilimicola fabiformis</name>
    <dbReference type="NCBI Taxonomy" id="2885356"/>
    <lineage>
        <taxon>Bacteria</taxon>
        <taxon>Bacillati</taxon>
        <taxon>Bacillota</taxon>
        <taxon>Clostridia</taxon>
        <taxon>Eubacteriales</taxon>
        <taxon>Oscillospiraceae</taxon>
        <taxon>Hominilimicola</taxon>
    </lineage>
</organism>
<dbReference type="NCBIfam" id="TIGR01529">
    <property type="entry name" value="argR_whole"/>
    <property type="match status" value="1"/>
</dbReference>
<dbReference type="SUPFAM" id="SSF55252">
    <property type="entry name" value="C-terminal domain of arginine repressor"/>
    <property type="match status" value="1"/>
</dbReference>
<evidence type="ECO:0000256" key="3">
    <source>
        <dbReference type="ARBA" id="ARBA00022490"/>
    </source>
</evidence>
<comment type="pathway">
    <text evidence="7">Amino-acid biosynthesis; L-arginine biosynthesis [regulation].</text>
</comment>
<dbReference type="PRINTS" id="PR01467">
    <property type="entry name" value="ARGREPRESSOR"/>
</dbReference>
<comment type="subcellular location">
    <subcellularLocation>
        <location evidence="1 7">Cytoplasm</location>
    </subcellularLocation>
</comment>
<accession>A0AAE3J8U5</accession>
<keyword evidence="6 7" id="KW-0804">Transcription</keyword>
<dbReference type="Pfam" id="PF01316">
    <property type="entry name" value="Arg_repressor"/>
    <property type="match status" value="1"/>
</dbReference>
<dbReference type="InterPro" id="IPR036388">
    <property type="entry name" value="WH-like_DNA-bd_sf"/>
</dbReference>
<name>A0AAE3J8U5_9FIRM</name>
<dbReference type="Pfam" id="PF02863">
    <property type="entry name" value="Arg_repressor_C"/>
    <property type="match status" value="1"/>
</dbReference>
<dbReference type="SUPFAM" id="SSF46785">
    <property type="entry name" value="Winged helix' DNA-binding domain"/>
    <property type="match status" value="1"/>
</dbReference>
<comment type="similarity">
    <text evidence="2 7">Belongs to the ArgR family.</text>
</comment>
<evidence type="ECO:0000313" key="11">
    <source>
        <dbReference type="EMBL" id="MCC2210158.1"/>
    </source>
</evidence>
<dbReference type="GO" id="GO:0006526">
    <property type="term" value="P:L-arginine biosynthetic process"/>
    <property type="evidence" value="ECO:0007669"/>
    <property type="project" value="UniProtKB-KW"/>
</dbReference>
<evidence type="ECO:0000256" key="7">
    <source>
        <dbReference type="HAMAP-Rule" id="MF_00173"/>
    </source>
</evidence>
<dbReference type="GO" id="GO:0005737">
    <property type="term" value="C:cytoplasm"/>
    <property type="evidence" value="ECO:0007669"/>
    <property type="project" value="UniProtKB-SubCell"/>
</dbReference>
<dbReference type="GO" id="GO:0003677">
    <property type="term" value="F:DNA binding"/>
    <property type="evidence" value="ECO:0007669"/>
    <property type="project" value="UniProtKB-KW"/>
</dbReference>
<feature type="domain" description="Arginine repressor DNA-binding" evidence="9">
    <location>
        <begin position="2"/>
        <end position="62"/>
    </location>
</feature>
<dbReference type="InterPro" id="IPR020899">
    <property type="entry name" value="Arg_repress_C"/>
</dbReference>
<dbReference type="AlphaFoldDB" id="A0AAE3J8U5"/>
<dbReference type="InterPro" id="IPR020900">
    <property type="entry name" value="Arg_repress_DNA-bd"/>
</dbReference>
<dbReference type="GO" id="GO:1900079">
    <property type="term" value="P:regulation of arginine biosynthetic process"/>
    <property type="evidence" value="ECO:0007669"/>
    <property type="project" value="UniProtKB-UniRule"/>
</dbReference>
<keyword evidence="7" id="KW-0055">Arginine biosynthesis</keyword>
<dbReference type="InterPro" id="IPR036251">
    <property type="entry name" value="Arg_repress_C_sf"/>
</dbReference>
<dbReference type="InterPro" id="IPR001669">
    <property type="entry name" value="Arg_repress"/>
</dbReference>
<dbReference type="InterPro" id="IPR036390">
    <property type="entry name" value="WH_DNA-bd_sf"/>
</dbReference>
<keyword evidence="12" id="KW-1185">Reference proteome</keyword>
<dbReference type="GO" id="GO:0034618">
    <property type="term" value="F:arginine binding"/>
    <property type="evidence" value="ECO:0007669"/>
    <property type="project" value="InterPro"/>
</dbReference>
<dbReference type="RefSeq" id="WP_022230830.1">
    <property type="nucleotide sequence ID" value="NZ_JAJEQM010000005.1"/>
</dbReference>
<evidence type="ECO:0000259" key="9">
    <source>
        <dbReference type="Pfam" id="PF01316"/>
    </source>
</evidence>